<dbReference type="AlphaFoldDB" id="A0A6L3UYM7"/>
<dbReference type="Gene3D" id="3.40.630.30">
    <property type="match status" value="1"/>
</dbReference>
<dbReference type="PROSITE" id="PS51186">
    <property type="entry name" value="GNAT"/>
    <property type="match status" value="1"/>
</dbReference>
<sequence length="161" mass="18615">MRLFIRKMSEDRAVQILNWKYKVPYDFYNNESIKELLENSYSVVIDENDQLIGFFCVGHSAQVPSGIQYGAYTEKCIDIGLGMKPELTGQGLGFAFFSFILKHVQNVYKLVPLRLTVAKFNERAIRLYEKMGFEKKMEFSNGATVFMTMVNPITVPKVHRH</sequence>
<reference evidence="2 3" key="1">
    <citation type="journal article" date="2016" name="Antonie Van Leeuwenhoek">
        <title>Bacillus depressus sp. nov., isolated from soil of a sunflower field.</title>
        <authorList>
            <person name="Wei X."/>
            <person name="Xin D."/>
            <person name="Xin Y."/>
            <person name="Zhang H."/>
            <person name="Wang T."/>
            <person name="Zhang J."/>
        </authorList>
    </citation>
    <scope>NUCLEOTIDE SEQUENCE [LARGE SCALE GENOMIC DNA]</scope>
    <source>
        <strain evidence="2 3">BZ1</strain>
    </source>
</reference>
<dbReference type="Proteomes" id="UP000481030">
    <property type="component" value="Unassembled WGS sequence"/>
</dbReference>
<dbReference type="RefSeq" id="WP_151537560.1">
    <property type="nucleotide sequence ID" value="NZ_WBOS01000029.1"/>
</dbReference>
<name>A0A6L3UYM7_9BACI</name>
<accession>A0A6L3UYM7</accession>
<proteinExistence type="predicted"/>
<evidence type="ECO:0000313" key="3">
    <source>
        <dbReference type="Proteomes" id="UP000481030"/>
    </source>
</evidence>
<gene>
    <name evidence="2" type="ORF">F7731_25495</name>
</gene>
<feature type="domain" description="N-acetyltransferase" evidence="1">
    <location>
        <begin position="3"/>
        <end position="152"/>
    </location>
</feature>
<evidence type="ECO:0000259" key="1">
    <source>
        <dbReference type="PROSITE" id="PS51186"/>
    </source>
</evidence>
<protein>
    <submittedName>
        <fullName evidence="2">GNAT family N-acetyltransferase</fullName>
    </submittedName>
</protein>
<dbReference type="EMBL" id="WBOS01000029">
    <property type="protein sequence ID" value="KAB2328484.1"/>
    <property type="molecule type" value="Genomic_DNA"/>
</dbReference>
<dbReference type="Pfam" id="PF00583">
    <property type="entry name" value="Acetyltransf_1"/>
    <property type="match status" value="1"/>
</dbReference>
<dbReference type="OrthoDB" id="423921at2"/>
<dbReference type="InterPro" id="IPR016181">
    <property type="entry name" value="Acyl_CoA_acyltransferase"/>
</dbReference>
<comment type="caution">
    <text evidence="2">The sequence shown here is derived from an EMBL/GenBank/DDBJ whole genome shotgun (WGS) entry which is preliminary data.</text>
</comment>
<keyword evidence="3" id="KW-1185">Reference proteome</keyword>
<organism evidence="2 3">
    <name type="scientific">Cytobacillus depressus</name>
    <dbReference type="NCBI Taxonomy" id="1602942"/>
    <lineage>
        <taxon>Bacteria</taxon>
        <taxon>Bacillati</taxon>
        <taxon>Bacillota</taxon>
        <taxon>Bacilli</taxon>
        <taxon>Bacillales</taxon>
        <taxon>Bacillaceae</taxon>
        <taxon>Cytobacillus</taxon>
    </lineage>
</organism>
<keyword evidence="2" id="KW-0808">Transferase</keyword>
<dbReference type="GO" id="GO:0016747">
    <property type="term" value="F:acyltransferase activity, transferring groups other than amino-acyl groups"/>
    <property type="evidence" value="ECO:0007669"/>
    <property type="project" value="InterPro"/>
</dbReference>
<evidence type="ECO:0000313" key="2">
    <source>
        <dbReference type="EMBL" id="KAB2328484.1"/>
    </source>
</evidence>
<dbReference type="InterPro" id="IPR000182">
    <property type="entry name" value="GNAT_dom"/>
</dbReference>
<dbReference type="SUPFAM" id="SSF55729">
    <property type="entry name" value="Acyl-CoA N-acyltransferases (Nat)"/>
    <property type="match status" value="1"/>
</dbReference>